<sequence>MNVHPCIHAESLFPSHVIFLPPPPPTPFFSLFPPFCFSVDTEVFSQHSVSMAPHPSSHLKNAVKGAAFALSELTKAWTLILDDLLQLYNEMLVQLADAVVQLEQSTRPLRKKADIEFKSFGERLKINGKEALIMGRKLGGEALVLGQKLGEDASVIGQKLERSTRPLLEMADRETKMLGEKLKSGGKEALVIGQRLHEDAFSFSQKLGENGKEAICRGRKVAESALGETKKRAYKASKNARKIVDRLYDCKHAKGKKKTKRAAMDEPMSHAKKMWGRAMRAADDRLEYWFFPDEL</sequence>
<accession>A0ACD0P5F1</accession>
<dbReference type="Proteomes" id="UP000245626">
    <property type="component" value="Unassembled WGS sequence"/>
</dbReference>
<proteinExistence type="predicted"/>
<reference evidence="1 2" key="1">
    <citation type="journal article" date="2018" name="Mol. Biol. Evol.">
        <title>Broad Genomic Sampling Reveals a Smut Pathogenic Ancestry of the Fungal Clade Ustilaginomycotina.</title>
        <authorList>
            <person name="Kijpornyongpan T."/>
            <person name="Mondo S.J."/>
            <person name="Barry K."/>
            <person name="Sandor L."/>
            <person name="Lee J."/>
            <person name="Lipzen A."/>
            <person name="Pangilinan J."/>
            <person name="LaButti K."/>
            <person name="Hainaut M."/>
            <person name="Henrissat B."/>
            <person name="Grigoriev I.V."/>
            <person name="Spatafora J.W."/>
            <person name="Aime M.C."/>
        </authorList>
    </citation>
    <scope>NUCLEOTIDE SEQUENCE [LARGE SCALE GENOMIC DNA]</scope>
    <source>
        <strain evidence="1 2">SA 807</strain>
    </source>
</reference>
<gene>
    <name evidence="1" type="ORF">IE53DRAFT_201261</name>
</gene>
<protein>
    <submittedName>
        <fullName evidence="1">Uncharacterized protein</fullName>
    </submittedName>
</protein>
<evidence type="ECO:0000313" key="1">
    <source>
        <dbReference type="EMBL" id="PWN53206.1"/>
    </source>
</evidence>
<keyword evidence="2" id="KW-1185">Reference proteome</keyword>
<name>A0ACD0P5F1_9BASI</name>
<dbReference type="EMBL" id="KZ819736">
    <property type="protein sequence ID" value="PWN53206.1"/>
    <property type="molecule type" value="Genomic_DNA"/>
</dbReference>
<evidence type="ECO:0000313" key="2">
    <source>
        <dbReference type="Proteomes" id="UP000245626"/>
    </source>
</evidence>
<organism evidence="1 2">
    <name type="scientific">Violaceomyces palustris</name>
    <dbReference type="NCBI Taxonomy" id="1673888"/>
    <lineage>
        <taxon>Eukaryota</taxon>
        <taxon>Fungi</taxon>
        <taxon>Dikarya</taxon>
        <taxon>Basidiomycota</taxon>
        <taxon>Ustilaginomycotina</taxon>
        <taxon>Ustilaginomycetes</taxon>
        <taxon>Violaceomycetales</taxon>
        <taxon>Violaceomycetaceae</taxon>
        <taxon>Violaceomyces</taxon>
    </lineage>
</organism>